<evidence type="ECO:0000313" key="2">
    <source>
        <dbReference type="EMBL" id="GMH11317.1"/>
    </source>
</evidence>
<reference evidence="2" key="1">
    <citation type="submission" date="2023-05" db="EMBL/GenBank/DDBJ databases">
        <title>Nepenthes gracilis genome sequencing.</title>
        <authorList>
            <person name="Fukushima K."/>
        </authorList>
    </citation>
    <scope>NUCLEOTIDE SEQUENCE</scope>
    <source>
        <strain evidence="2">SING2019-196</strain>
    </source>
</reference>
<comment type="caution">
    <text evidence="2">The sequence shown here is derived from an EMBL/GenBank/DDBJ whole genome shotgun (WGS) entry which is preliminary data.</text>
</comment>
<feature type="compositionally biased region" description="Polar residues" evidence="1">
    <location>
        <begin position="11"/>
        <end position="23"/>
    </location>
</feature>
<evidence type="ECO:0000256" key="1">
    <source>
        <dbReference type="SAM" id="MobiDB-lite"/>
    </source>
</evidence>
<feature type="compositionally biased region" description="Basic and acidic residues" evidence="1">
    <location>
        <begin position="1"/>
        <end position="10"/>
    </location>
</feature>
<accession>A0AAD3SHK9</accession>
<name>A0AAD3SHK9_NEPGR</name>
<proteinExistence type="predicted"/>
<organism evidence="2 3">
    <name type="scientific">Nepenthes gracilis</name>
    <name type="common">Slender pitcher plant</name>
    <dbReference type="NCBI Taxonomy" id="150966"/>
    <lineage>
        <taxon>Eukaryota</taxon>
        <taxon>Viridiplantae</taxon>
        <taxon>Streptophyta</taxon>
        <taxon>Embryophyta</taxon>
        <taxon>Tracheophyta</taxon>
        <taxon>Spermatophyta</taxon>
        <taxon>Magnoliopsida</taxon>
        <taxon>eudicotyledons</taxon>
        <taxon>Gunneridae</taxon>
        <taxon>Pentapetalae</taxon>
        <taxon>Caryophyllales</taxon>
        <taxon>Nepenthaceae</taxon>
        <taxon>Nepenthes</taxon>
    </lineage>
</organism>
<dbReference type="EMBL" id="BSYO01000011">
    <property type="protein sequence ID" value="GMH11317.1"/>
    <property type="molecule type" value="Genomic_DNA"/>
</dbReference>
<sequence>MTNERVRNVESRPTNNSGSMQHVQSASSGFATIRTGDSHSHCGIVFLAVTLPVFGCCFYCSADEMGVFDVSLIRSHGVSVVSRRWL</sequence>
<gene>
    <name evidence="2" type="ORF">Nepgr_013158</name>
</gene>
<keyword evidence="3" id="KW-1185">Reference proteome</keyword>
<dbReference type="Proteomes" id="UP001279734">
    <property type="component" value="Unassembled WGS sequence"/>
</dbReference>
<protein>
    <submittedName>
        <fullName evidence="2">Uncharacterized protein</fullName>
    </submittedName>
</protein>
<feature type="region of interest" description="Disordered" evidence="1">
    <location>
        <begin position="1"/>
        <end position="23"/>
    </location>
</feature>
<dbReference type="AlphaFoldDB" id="A0AAD3SHK9"/>
<evidence type="ECO:0000313" key="3">
    <source>
        <dbReference type="Proteomes" id="UP001279734"/>
    </source>
</evidence>